<dbReference type="AlphaFoldDB" id="A0A914PBX3"/>
<evidence type="ECO:0000259" key="3">
    <source>
        <dbReference type="PROSITE" id="PS50158"/>
    </source>
</evidence>
<dbReference type="Gene3D" id="4.10.60.10">
    <property type="entry name" value="Zinc finger, CCHC-type"/>
    <property type="match status" value="1"/>
</dbReference>
<feature type="compositionally biased region" description="Acidic residues" evidence="2">
    <location>
        <begin position="1"/>
        <end position="20"/>
    </location>
</feature>
<accession>A0A914PBX3</accession>
<dbReference type="InterPro" id="IPR036875">
    <property type="entry name" value="Znf_CCHC_sf"/>
</dbReference>
<keyword evidence="1" id="KW-0863">Zinc-finger</keyword>
<keyword evidence="1" id="KW-0479">Metal-binding</keyword>
<feature type="region of interest" description="Disordered" evidence="2">
    <location>
        <begin position="1"/>
        <end position="60"/>
    </location>
</feature>
<sequence length="266" mass="30053">MDDLLNLEYEELDFEEDEEAQKEQRRPSALVTHSERPSCPTKSPNVGPQDSPEASPRPAKVRDVSLQESIKQLCQVSNTLLQKVNVLEKAQAPVQSVDEEVAVAMATNSFQTKAFEKQFCINTKVLALLRRPGEDSIKEAIKILSERNAVLKLADKNPQVLKLVDAREATMELEAVSSTLSKDVRELMATEVSSRKRRLFHEAGNSNTRGFTGNYQGPPFPQSRSNIQSLLDVSTQKPQGRCYYCGGYGHYANRCPRRSHQRRQYW</sequence>
<feature type="domain" description="CCHC-type" evidence="3">
    <location>
        <begin position="241"/>
        <end position="257"/>
    </location>
</feature>
<evidence type="ECO:0000256" key="2">
    <source>
        <dbReference type="SAM" id="MobiDB-lite"/>
    </source>
</evidence>
<organism evidence="4 5">
    <name type="scientific">Panagrolaimus davidi</name>
    <dbReference type="NCBI Taxonomy" id="227884"/>
    <lineage>
        <taxon>Eukaryota</taxon>
        <taxon>Metazoa</taxon>
        <taxon>Ecdysozoa</taxon>
        <taxon>Nematoda</taxon>
        <taxon>Chromadorea</taxon>
        <taxon>Rhabditida</taxon>
        <taxon>Tylenchina</taxon>
        <taxon>Panagrolaimomorpha</taxon>
        <taxon>Panagrolaimoidea</taxon>
        <taxon>Panagrolaimidae</taxon>
        <taxon>Panagrolaimus</taxon>
    </lineage>
</organism>
<dbReference type="GO" id="GO:0019899">
    <property type="term" value="F:enzyme binding"/>
    <property type="evidence" value="ECO:0007669"/>
    <property type="project" value="UniProtKB-ARBA"/>
</dbReference>
<protein>
    <submittedName>
        <fullName evidence="5">CCHC-type domain-containing protein</fullName>
    </submittedName>
</protein>
<keyword evidence="1" id="KW-0862">Zinc</keyword>
<reference evidence="5" key="1">
    <citation type="submission" date="2022-11" db="UniProtKB">
        <authorList>
            <consortium name="WormBaseParasite"/>
        </authorList>
    </citation>
    <scope>IDENTIFICATION</scope>
</reference>
<proteinExistence type="predicted"/>
<name>A0A914PBX3_9BILA</name>
<dbReference type="Proteomes" id="UP000887578">
    <property type="component" value="Unplaced"/>
</dbReference>
<evidence type="ECO:0000313" key="4">
    <source>
        <dbReference type="Proteomes" id="UP000887578"/>
    </source>
</evidence>
<dbReference type="SUPFAM" id="SSF57756">
    <property type="entry name" value="Retrovirus zinc finger-like domains"/>
    <property type="match status" value="1"/>
</dbReference>
<dbReference type="InterPro" id="IPR001878">
    <property type="entry name" value="Znf_CCHC"/>
</dbReference>
<evidence type="ECO:0000256" key="1">
    <source>
        <dbReference type="PROSITE-ProRule" id="PRU00047"/>
    </source>
</evidence>
<dbReference type="WBParaSite" id="PDA_v2.g1283.t1">
    <property type="protein sequence ID" value="PDA_v2.g1283.t1"/>
    <property type="gene ID" value="PDA_v2.g1283"/>
</dbReference>
<feature type="region of interest" description="Disordered" evidence="2">
    <location>
        <begin position="205"/>
        <end position="225"/>
    </location>
</feature>
<evidence type="ECO:0000313" key="5">
    <source>
        <dbReference type="WBParaSite" id="PDA_v2.g1283.t1"/>
    </source>
</evidence>
<dbReference type="GO" id="GO:0003676">
    <property type="term" value="F:nucleic acid binding"/>
    <property type="evidence" value="ECO:0007669"/>
    <property type="project" value="InterPro"/>
</dbReference>
<dbReference type="GO" id="GO:0008270">
    <property type="term" value="F:zinc ion binding"/>
    <property type="evidence" value="ECO:0007669"/>
    <property type="project" value="UniProtKB-KW"/>
</dbReference>
<feature type="compositionally biased region" description="Polar residues" evidence="2">
    <location>
        <begin position="205"/>
        <end position="215"/>
    </location>
</feature>
<dbReference type="SMART" id="SM00343">
    <property type="entry name" value="ZnF_C2HC"/>
    <property type="match status" value="1"/>
</dbReference>
<keyword evidence="4" id="KW-1185">Reference proteome</keyword>
<dbReference type="PROSITE" id="PS50158">
    <property type="entry name" value="ZF_CCHC"/>
    <property type="match status" value="1"/>
</dbReference>